<dbReference type="EMBL" id="QLTK01000028">
    <property type="protein sequence ID" value="RAS21502.1"/>
    <property type="molecule type" value="Genomic_DNA"/>
</dbReference>
<dbReference type="PANTHER" id="PTHR18896:SF76">
    <property type="entry name" value="PHOSPHOLIPASE"/>
    <property type="match status" value="1"/>
</dbReference>
<dbReference type="InterPro" id="IPR001736">
    <property type="entry name" value="PLipase_D/transphosphatidylase"/>
</dbReference>
<dbReference type="SUPFAM" id="SSF56024">
    <property type="entry name" value="Phospholipase D/nuclease"/>
    <property type="match status" value="2"/>
</dbReference>
<evidence type="ECO:0000256" key="3">
    <source>
        <dbReference type="ARBA" id="ARBA00022801"/>
    </source>
</evidence>
<protein>
    <submittedName>
        <fullName evidence="6">Phospholipase D-like protein</fullName>
    </submittedName>
</protein>
<dbReference type="PANTHER" id="PTHR18896">
    <property type="entry name" value="PHOSPHOLIPASE D"/>
    <property type="match status" value="1"/>
</dbReference>
<gene>
    <name evidence="6" type="ORF">BX591_12821</name>
</gene>
<dbReference type="InterPro" id="IPR015679">
    <property type="entry name" value="PLipase_D_fam"/>
</dbReference>
<dbReference type="AlphaFoldDB" id="A0A329BHS8"/>
<evidence type="ECO:0000313" key="7">
    <source>
        <dbReference type="Proteomes" id="UP000248918"/>
    </source>
</evidence>
<accession>A0A329BHS8</accession>
<dbReference type="Pfam" id="PF13091">
    <property type="entry name" value="PLDc_2"/>
    <property type="match status" value="1"/>
</dbReference>
<keyword evidence="2" id="KW-0677">Repeat</keyword>
<sequence>MANPTTTITTPLALNQTNSASIPSPWFVQQTEYNPRWATLRPLVNGEEAFGAVYDAIHDARHSVDIICWGFQPSMFFRRGGGGNKTIGQLLVQKGKEGVKVRLLCWHDDWYISQLSENNMPGYDAETWIKRLIPDWAYDRWSTLIAKDYQSTAERLYDTWWYYCANLNNVTMVGTWDSAVRKLKWFTHYPFTFADVEFATRDFTLDERRENMWRLFLHGKDSERDTRTKIQNAVATGLLTPTHHQKMVLIDYEDPNLATGFVMGHNMLDQYWDKNDHSCKRNGPGMGRNGPTPWQDLSSIVTGPILQDLNDNFCLAWDGATGQSLGKSRKGMEKQLKIRPGKNTGSAMMAQIVRTRSQKEKGKDNRKDIEVMYLQAANNATRCVFIQNQYFRWVPLAEQIKRAALAQTKGGRDPGQHGPIHLFVITNSDDAAVANGTFNTYRMLHALGQTNSMPGVTRAVQTPSQDAEVQANRKALQNALAQDQAREQQLQSGQGLVLDPFNPGSFSGAMSAFAQNQQAIQQDQQNLSELDSKDLAHVDIPSMDMTNLKVHVCTLVAPDSPAGAWVPVYVHAKLMTIDDVFTTLGSANLNSRSMEGDSELNICTEHADVAQSLRRQLWGLHTGEQGAQDDPVEAFKQWGIIIKRNTVRQQSGDQPPVASLVGFLRSTNDISRSD</sequence>
<proteinExistence type="predicted"/>
<organism evidence="6 7">
    <name type="scientific">Paraburkholderia bryophila</name>
    <dbReference type="NCBI Taxonomy" id="420952"/>
    <lineage>
        <taxon>Bacteria</taxon>
        <taxon>Pseudomonadati</taxon>
        <taxon>Pseudomonadota</taxon>
        <taxon>Betaproteobacteria</taxon>
        <taxon>Burkholderiales</taxon>
        <taxon>Burkholderiaceae</taxon>
        <taxon>Paraburkholderia</taxon>
    </lineage>
</organism>
<dbReference type="OrthoDB" id="8828485at2"/>
<feature type="domain" description="PLD phosphodiesterase" evidence="5">
    <location>
        <begin position="566"/>
        <end position="593"/>
    </location>
</feature>
<keyword evidence="3" id="KW-0378">Hydrolase</keyword>
<dbReference type="GO" id="GO:0004630">
    <property type="term" value="F:phospholipase D activity"/>
    <property type="evidence" value="ECO:0007669"/>
    <property type="project" value="UniProtKB-EC"/>
</dbReference>
<dbReference type="InterPro" id="IPR025202">
    <property type="entry name" value="PLD-like_dom"/>
</dbReference>
<comment type="caution">
    <text evidence="6">The sequence shown here is derived from an EMBL/GenBank/DDBJ whole genome shotgun (WGS) entry which is preliminary data.</text>
</comment>
<dbReference type="SMART" id="SM00155">
    <property type="entry name" value="PLDc"/>
    <property type="match status" value="2"/>
</dbReference>
<evidence type="ECO:0000256" key="2">
    <source>
        <dbReference type="ARBA" id="ARBA00022737"/>
    </source>
</evidence>
<dbReference type="PROSITE" id="PS50035">
    <property type="entry name" value="PLD"/>
    <property type="match status" value="1"/>
</dbReference>
<dbReference type="GO" id="GO:0009395">
    <property type="term" value="P:phospholipid catabolic process"/>
    <property type="evidence" value="ECO:0007669"/>
    <property type="project" value="TreeGrafter"/>
</dbReference>
<reference evidence="6 7" key="1">
    <citation type="submission" date="2018-06" db="EMBL/GenBank/DDBJ databases">
        <title>Genomic Encyclopedia of Type Strains, Phase III (KMG-III): the genomes of soil and plant-associated and newly described type strains.</title>
        <authorList>
            <person name="Whitman W."/>
        </authorList>
    </citation>
    <scope>NUCLEOTIDE SEQUENCE [LARGE SCALE GENOMIC DNA]</scope>
    <source>
        <strain evidence="6 7">LMG 23644</strain>
    </source>
</reference>
<dbReference type="Gene3D" id="3.30.870.10">
    <property type="entry name" value="Endonuclease Chain A"/>
    <property type="match status" value="3"/>
</dbReference>
<evidence type="ECO:0000256" key="4">
    <source>
        <dbReference type="ARBA" id="ARBA00023098"/>
    </source>
</evidence>
<comment type="catalytic activity">
    <reaction evidence="1">
        <text>a 1,2-diacyl-sn-glycero-3-phosphocholine + H2O = a 1,2-diacyl-sn-glycero-3-phosphate + choline + H(+)</text>
        <dbReference type="Rhea" id="RHEA:14445"/>
        <dbReference type="ChEBI" id="CHEBI:15354"/>
        <dbReference type="ChEBI" id="CHEBI:15377"/>
        <dbReference type="ChEBI" id="CHEBI:15378"/>
        <dbReference type="ChEBI" id="CHEBI:57643"/>
        <dbReference type="ChEBI" id="CHEBI:58608"/>
        <dbReference type="EC" id="3.1.4.4"/>
    </reaction>
</comment>
<evidence type="ECO:0000313" key="6">
    <source>
        <dbReference type="EMBL" id="RAS21502.1"/>
    </source>
</evidence>
<evidence type="ECO:0000259" key="5">
    <source>
        <dbReference type="PROSITE" id="PS50035"/>
    </source>
</evidence>
<dbReference type="RefSeq" id="WP_111934697.1">
    <property type="nucleotide sequence ID" value="NZ_CADFFP010000030.1"/>
</dbReference>
<dbReference type="Proteomes" id="UP000248918">
    <property type="component" value="Unassembled WGS sequence"/>
</dbReference>
<name>A0A329BHS8_9BURK</name>
<evidence type="ECO:0000256" key="1">
    <source>
        <dbReference type="ARBA" id="ARBA00000798"/>
    </source>
</evidence>
<keyword evidence="4" id="KW-0443">Lipid metabolism</keyword>